<evidence type="ECO:0000313" key="1">
    <source>
        <dbReference type="EMBL" id="ODS24008.1"/>
    </source>
</evidence>
<reference evidence="1 2" key="1">
    <citation type="journal article" date="2016" name="Appl. Environ. Microbiol.">
        <title>Lack of Overt Genome Reduction in the Bryostatin-Producing Bryozoan Symbiont "Candidatus Endobugula sertula".</title>
        <authorList>
            <person name="Miller I.J."/>
            <person name="Vanee N."/>
            <person name="Fong S.S."/>
            <person name="Lim-Fong G.E."/>
            <person name="Kwan J.C."/>
        </authorList>
    </citation>
    <scope>NUCLEOTIDE SEQUENCE [LARGE SCALE GENOMIC DNA]</scope>
    <source>
        <strain evidence="1">AB1-4</strain>
    </source>
</reference>
<gene>
    <name evidence="1" type="ORF">AB835_05645</name>
</gene>
<dbReference type="InterPro" id="IPR025516">
    <property type="entry name" value="DUF4404"/>
</dbReference>
<comment type="caution">
    <text evidence="1">The sequence shown here is derived from an EMBL/GenBank/DDBJ whole genome shotgun (WGS) entry which is preliminary data.</text>
</comment>
<protein>
    <recommendedName>
        <fullName evidence="3">DUF4404 domain-containing protein</fullName>
    </recommendedName>
</protein>
<organism evidence="1 2">
    <name type="scientific">Candidatus Endobugula sertula</name>
    <name type="common">Bugula neritina bacterial symbiont</name>
    <dbReference type="NCBI Taxonomy" id="62101"/>
    <lineage>
        <taxon>Bacteria</taxon>
        <taxon>Pseudomonadati</taxon>
        <taxon>Pseudomonadota</taxon>
        <taxon>Gammaproteobacteria</taxon>
        <taxon>Cellvibrionales</taxon>
        <taxon>Cellvibrionaceae</taxon>
        <taxon>Candidatus Endobugula</taxon>
    </lineage>
</organism>
<dbReference type="AlphaFoldDB" id="A0A1D2QQY2"/>
<evidence type="ECO:0000313" key="2">
    <source>
        <dbReference type="Proteomes" id="UP000242502"/>
    </source>
</evidence>
<dbReference type="Proteomes" id="UP000242502">
    <property type="component" value="Unassembled WGS sequence"/>
</dbReference>
<dbReference type="STRING" id="62101.AB835_05645"/>
<dbReference type="Pfam" id="PF14357">
    <property type="entry name" value="DUF4404"/>
    <property type="match status" value="1"/>
</dbReference>
<accession>A0A1D2QQY2</accession>
<evidence type="ECO:0008006" key="3">
    <source>
        <dbReference type="Google" id="ProtNLM"/>
    </source>
</evidence>
<proteinExistence type="predicted"/>
<name>A0A1D2QQY2_9GAMM</name>
<sequence>MSESIENLISSLHERFGDDFTSPQQQQLMDSLKNYTYYSGEEIPVGSDFKETLDLLLKDIEWQHPQAAGVIREVMEILKNMGI</sequence>
<dbReference type="EMBL" id="MDLC01000015">
    <property type="protein sequence ID" value="ODS24008.1"/>
    <property type="molecule type" value="Genomic_DNA"/>
</dbReference>